<evidence type="ECO:0000313" key="3">
    <source>
        <dbReference type="Proteomes" id="UP000694924"/>
    </source>
</evidence>
<gene>
    <name evidence="4" type="primary">LOC107073060</name>
</gene>
<dbReference type="PANTHER" id="PTHR34153:SF2">
    <property type="entry name" value="SI:CH211-262H13.3-RELATED"/>
    <property type="match status" value="1"/>
</dbReference>
<feature type="region of interest" description="Disordered" evidence="1">
    <location>
        <begin position="44"/>
        <end position="66"/>
    </location>
</feature>
<name>A0ABM1J922_POLDO</name>
<proteinExistence type="predicted"/>
<protein>
    <submittedName>
        <fullName evidence="4">Uncharacterized protein LOC107073060</fullName>
    </submittedName>
</protein>
<dbReference type="InterPro" id="IPR032071">
    <property type="entry name" value="DUF4806"/>
</dbReference>
<dbReference type="Pfam" id="PF16064">
    <property type="entry name" value="DUF4806"/>
    <property type="match status" value="1"/>
</dbReference>
<evidence type="ECO:0000313" key="4">
    <source>
        <dbReference type="RefSeq" id="XP_015188960.1"/>
    </source>
</evidence>
<keyword evidence="3" id="KW-1185">Reference proteome</keyword>
<sequence length="256" mass="29445">MPTMPTIEDQRKTPFVPKISSSVHKISETNNDIFIMQEHFEDESRTTGSRCNKNNRNDNPPDCENYDDDENRYNALNAKLSKCLQLLGALTVDMKGLKQCVAVNNRGNAYDINSETALQMKKDLPLKSREEVNAFEKKLSNSQDYRQEFVRFINQIGGANGKDYTERVLNAIFSQLFATDNTWEGKVTKFKINKLNLIIICEEVILKKFNNWDSAEFAKAGMNWFRLGNQRAGKQPKQVEKKSKPPNNSNTKEEEY</sequence>
<dbReference type="GeneID" id="107073060"/>
<dbReference type="PANTHER" id="PTHR34153">
    <property type="entry name" value="SI:CH211-262H13.3-RELATED-RELATED"/>
    <property type="match status" value="1"/>
</dbReference>
<feature type="compositionally biased region" description="Polar residues" evidence="1">
    <location>
        <begin position="46"/>
        <end position="58"/>
    </location>
</feature>
<evidence type="ECO:0000256" key="1">
    <source>
        <dbReference type="SAM" id="MobiDB-lite"/>
    </source>
</evidence>
<accession>A0ABM1J922</accession>
<dbReference type="Proteomes" id="UP000694924">
    <property type="component" value="Unplaced"/>
</dbReference>
<organism evidence="3 4">
    <name type="scientific">Polistes dominula</name>
    <name type="common">European paper wasp</name>
    <name type="synonym">Vespa dominula</name>
    <dbReference type="NCBI Taxonomy" id="743375"/>
    <lineage>
        <taxon>Eukaryota</taxon>
        <taxon>Metazoa</taxon>
        <taxon>Ecdysozoa</taxon>
        <taxon>Arthropoda</taxon>
        <taxon>Hexapoda</taxon>
        <taxon>Insecta</taxon>
        <taxon>Pterygota</taxon>
        <taxon>Neoptera</taxon>
        <taxon>Endopterygota</taxon>
        <taxon>Hymenoptera</taxon>
        <taxon>Apocrita</taxon>
        <taxon>Aculeata</taxon>
        <taxon>Vespoidea</taxon>
        <taxon>Vespidae</taxon>
        <taxon>Polistinae</taxon>
        <taxon>Polistini</taxon>
        <taxon>Polistes</taxon>
    </lineage>
</organism>
<feature type="domain" description="DUF4806" evidence="2">
    <location>
        <begin position="123"/>
        <end position="190"/>
    </location>
</feature>
<evidence type="ECO:0000259" key="2">
    <source>
        <dbReference type="Pfam" id="PF16064"/>
    </source>
</evidence>
<feature type="region of interest" description="Disordered" evidence="1">
    <location>
        <begin position="231"/>
        <end position="256"/>
    </location>
</feature>
<reference evidence="4" key="1">
    <citation type="submission" date="2025-08" db="UniProtKB">
        <authorList>
            <consortium name="RefSeq"/>
        </authorList>
    </citation>
    <scope>IDENTIFICATION</scope>
</reference>
<dbReference type="RefSeq" id="XP_015188960.1">
    <property type="nucleotide sequence ID" value="XM_015333474.1"/>
</dbReference>